<dbReference type="HOGENOM" id="CLU_1168161_0_0_1"/>
<feature type="compositionally biased region" description="Acidic residues" evidence="7">
    <location>
        <begin position="143"/>
        <end position="167"/>
    </location>
</feature>
<dbReference type="InterPro" id="IPR037869">
    <property type="entry name" value="Spp1/CFP1"/>
</dbReference>
<protein>
    <recommendedName>
        <fullName evidence="8">PHD-type domain-containing protein</fullName>
    </recommendedName>
</protein>
<evidence type="ECO:0000256" key="6">
    <source>
        <dbReference type="PROSITE-ProRule" id="PRU00146"/>
    </source>
</evidence>
<evidence type="ECO:0000313" key="10">
    <source>
        <dbReference type="Proteomes" id="UP000007875"/>
    </source>
</evidence>
<keyword evidence="2" id="KW-0479">Metal-binding</keyword>
<dbReference type="GO" id="GO:0048188">
    <property type="term" value="C:Set1C/COMPASS complex"/>
    <property type="evidence" value="ECO:0007669"/>
    <property type="project" value="InterPro"/>
</dbReference>
<keyword evidence="10" id="KW-1185">Reference proteome</keyword>
<evidence type="ECO:0000256" key="7">
    <source>
        <dbReference type="SAM" id="MobiDB-lite"/>
    </source>
</evidence>
<dbReference type="PROSITE" id="PS01359">
    <property type="entry name" value="ZF_PHD_1"/>
    <property type="match status" value="1"/>
</dbReference>
<reference evidence="10" key="1">
    <citation type="submission" date="2003-08" db="EMBL/GenBank/DDBJ databases">
        <authorList>
            <person name="Birren B."/>
            <person name="Nusbaum C."/>
            <person name="Abebe A."/>
            <person name="Abouelleil A."/>
            <person name="Adekoya E."/>
            <person name="Ait-zahra M."/>
            <person name="Allen N."/>
            <person name="Allen T."/>
            <person name="An P."/>
            <person name="Anderson M."/>
            <person name="Anderson S."/>
            <person name="Arachchi H."/>
            <person name="Armbruster J."/>
            <person name="Bachantsang P."/>
            <person name="Baldwin J."/>
            <person name="Barry A."/>
            <person name="Bayul T."/>
            <person name="Blitshsteyn B."/>
            <person name="Bloom T."/>
            <person name="Blye J."/>
            <person name="Boguslavskiy L."/>
            <person name="Borowsky M."/>
            <person name="Boukhgalter B."/>
            <person name="Brunache A."/>
            <person name="Butler J."/>
            <person name="Calixte N."/>
            <person name="Calvo S."/>
            <person name="Camarata J."/>
            <person name="Campo K."/>
            <person name="Chang J."/>
            <person name="Cheshatsang Y."/>
            <person name="Citroen M."/>
            <person name="Collymore A."/>
            <person name="Considine T."/>
            <person name="Cook A."/>
            <person name="Cooke P."/>
            <person name="Corum B."/>
            <person name="Cuomo C."/>
            <person name="David R."/>
            <person name="Dawoe T."/>
            <person name="Degray S."/>
            <person name="Dodge S."/>
            <person name="Dooley K."/>
            <person name="Dorje P."/>
            <person name="Dorjee K."/>
            <person name="Dorris L."/>
            <person name="Duffey N."/>
            <person name="Dupes A."/>
            <person name="Elkins T."/>
            <person name="Engels R."/>
            <person name="Erickson J."/>
            <person name="Farina A."/>
            <person name="Faro S."/>
            <person name="Ferreira P."/>
            <person name="Fischer H."/>
            <person name="Fitzgerald M."/>
            <person name="Foley K."/>
            <person name="Gage D."/>
            <person name="Galagan J."/>
            <person name="Gearin G."/>
            <person name="Gnerre S."/>
            <person name="Gnirke A."/>
            <person name="Goyette A."/>
            <person name="Graham J."/>
            <person name="Grandbois E."/>
            <person name="Gyaltsen K."/>
            <person name="Hafez N."/>
            <person name="Hagopian D."/>
            <person name="Hagos B."/>
            <person name="Hall J."/>
            <person name="Hatcher B."/>
            <person name="Heller A."/>
            <person name="Higgins H."/>
            <person name="Honan T."/>
            <person name="Horn A."/>
            <person name="Houde N."/>
            <person name="Hughes L."/>
            <person name="Hulme W."/>
            <person name="Husby E."/>
            <person name="Iliev I."/>
            <person name="Jaffe D."/>
            <person name="Jones C."/>
            <person name="Kamal M."/>
            <person name="Kamat A."/>
            <person name="Kamvysselis M."/>
            <person name="Karlsson E."/>
            <person name="Kells C."/>
            <person name="Kieu A."/>
            <person name="Kisner P."/>
            <person name="Kodira C."/>
            <person name="Kulbokas E."/>
            <person name="Labutti K."/>
            <person name="Lama D."/>
            <person name="Landers T."/>
            <person name="Leger J."/>
            <person name="Levine S."/>
            <person name="Lewis D."/>
            <person name="Lewis T."/>
            <person name="Lindblad-toh K."/>
            <person name="Liu X."/>
            <person name="Lokyitsang T."/>
            <person name="Lokyitsang Y."/>
            <person name="Lucien O."/>
            <person name="Lui A."/>
            <person name="Ma L.J."/>
            <person name="Mabbitt R."/>
            <person name="Macdonald J."/>
            <person name="Maclean C."/>
            <person name="Major J."/>
            <person name="Manning J."/>
            <person name="Marabella R."/>
            <person name="Maru K."/>
            <person name="Matthews C."/>
            <person name="Mauceli E."/>
            <person name="Mccarthy M."/>
            <person name="Mcdonough S."/>
            <person name="Mcghee T."/>
            <person name="Meldrim J."/>
            <person name="Meneus L."/>
            <person name="Mesirov J."/>
            <person name="Mihalev A."/>
            <person name="Mihova T."/>
            <person name="Mikkelsen T."/>
            <person name="Mlenga V."/>
            <person name="Moru K."/>
            <person name="Mozes J."/>
            <person name="Mulrain L."/>
            <person name="Munson G."/>
            <person name="Naylor J."/>
            <person name="Newes C."/>
            <person name="Nguyen C."/>
            <person name="Nguyen N."/>
            <person name="Nguyen T."/>
            <person name="Nicol R."/>
            <person name="Nielsen C."/>
            <person name="Nizzari M."/>
            <person name="Norbu C."/>
            <person name="Norbu N."/>
            <person name="O'donnell P."/>
            <person name="Okoawo O."/>
            <person name="O'leary S."/>
            <person name="Omotosho B."/>
            <person name="O'neill K."/>
            <person name="Osman S."/>
            <person name="Parker S."/>
            <person name="Perrin D."/>
            <person name="Phunkhang P."/>
            <person name="Piqani B."/>
            <person name="Purcell S."/>
            <person name="Rachupka T."/>
            <person name="Ramasamy U."/>
            <person name="Rameau R."/>
            <person name="Ray V."/>
            <person name="Raymond C."/>
            <person name="Retta R."/>
            <person name="Richardson S."/>
            <person name="Rise C."/>
            <person name="Rodriguez J."/>
            <person name="Rogers J."/>
            <person name="Rogov P."/>
            <person name="Rutman M."/>
            <person name="Schupbach R."/>
            <person name="Seaman C."/>
            <person name="Settipalli S."/>
            <person name="Sharpe T."/>
            <person name="Sheridan J."/>
            <person name="Sherpa N."/>
            <person name="Shi J."/>
            <person name="Smirnov S."/>
            <person name="Smith C."/>
            <person name="Sougnez C."/>
            <person name="Spencer B."/>
            <person name="Stalker J."/>
            <person name="Stange-thomann N."/>
            <person name="Stavropoulos S."/>
            <person name="Stetson K."/>
            <person name="Stone C."/>
            <person name="Stone S."/>
            <person name="Stubbs M."/>
            <person name="Talamas J."/>
            <person name="Tchuinga P."/>
            <person name="Tenzing P."/>
            <person name="Tesfaye S."/>
            <person name="Theodore J."/>
            <person name="Thoulutsang Y."/>
            <person name="Topham K."/>
            <person name="Towey S."/>
            <person name="Tsamla T."/>
            <person name="Tsomo N."/>
            <person name="Vallee D."/>
            <person name="Vassiliev H."/>
            <person name="Venkataraman V."/>
            <person name="Vinson J."/>
            <person name="Vo A."/>
            <person name="Wade C."/>
            <person name="Wang S."/>
            <person name="Wangchuk T."/>
            <person name="Wangdi T."/>
            <person name="Whittaker C."/>
            <person name="Wilkinson J."/>
            <person name="Wu Y."/>
            <person name="Wyman D."/>
            <person name="Yadav S."/>
            <person name="Yang S."/>
            <person name="Yang X."/>
            <person name="Yeager S."/>
            <person name="Yee E."/>
            <person name="Young G."/>
            <person name="Zainoun J."/>
            <person name="Zembeck L."/>
            <person name="Zimmer A."/>
            <person name="Zody M."/>
            <person name="Lander E."/>
        </authorList>
    </citation>
    <scope>NUCLEOTIDE SEQUENCE [LARGE SCALE GENOMIC DNA]</scope>
</reference>
<dbReference type="Gene3D" id="3.30.40.10">
    <property type="entry name" value="Zinc/RING finger domain, C3HC4 (zinc finger)"/>
    <property type="match status" value="1"/>
</dbReference>
<feature type="compositionally biased region" description="Basic and acidic residues" evidence="7">
    <location>
        <begin position="1"/>
        <end position="13"/>
    </location>
</feature>
<evidence type="ECO:0000256" key="3">
    <source>
        <dbReference type="ARBA" id="ARBA00022771"/>
    </source>
</evidence>
<keyword evidence="5" id="KW-0539">Nucleus</keyword>
<dbReference type="AlphaFoldDB" id="H2ZCM5"/>
<dbReference type="Pfam" id="PF00628">
    <property type="entry name" value="PHD"/>
    <property type="match status" value="1"/>
</dbReference>
<dbReference type="eggNOG" id="KOG1634">
    <property type="taxonomic scope" value="Eukaryota"/>
</dbReference>
<dbReference type="GO" id="GO:0008270">
    <property type="term" value="F:zinc ion binding"/>
    <property type="evidence" value="ECO:0007669"/>
    <property type="project" value="UniProtKB-KW"/>
</dbReference>
<dbReference type="Ensembl" id="ENSCSAVT00000015517.1">
    <property type="protein sequence ID" value="ENSCSAVP00000015341.1"/>
    <property type="gene ID" value="ENSCSAVG00000009004.1"/>
</dbReference>
<dbReference type="PANTHER" id="PTHR46174:SF1">
    <property type="entry name" value="CXXC-TYPE ZINC FINGER PROTEIN 1"/>
    <property type="match status" value="1"/>
</dbReference>
<feature type="compositionally biased region" description="Low complexity" evidence="7">
    <location>
        <begin position="65"/>
        <end position="78"/>
    </location>
</feature>
<evidence type="ECO:0000256" key="2">
    <source>
        <dbReference type="ARBA" id="ARBA00022723"/>
    </source>
</evidence>
<reference evidence="9" key="2">
    <citation type="submission" date="2025-08" db="UniProtKB">
        <authorList>
            <consortium name="Ensembl"/>
        </authorList>
    </citation>
    <scope>IDENTIFICATION</scope>
</reference>
<evidence type="ECO:0000256" key="1">
    <source>
        <dbReference type="ARBA" id="ARBA00004123"/>
    </source>
</evidence>
<dbReference type="InterPro" id="IPR001965">
    <property type="entry name" value="Znf_PHD"/>
</dbReference>
<comment type="subcellular location">
    <subcellularLocation>
        <location evidence="1">Nucleus</location>
    </subcellularLocation>
</comment>
<feature type="domain" description="PHD-type" evidence="8">
    <location>
        <begin position="174"/>
        <end position="228"/>
    </location>
</feature>
<evidence type="ECO:0000259" key="8">
    <source>
        <dbReference type="PROSITE" id="PS50016"/>
    </source>
</evidence>
<accession>H2ZCM5</accession>
<sequence>KSKSEKTKAKSVEQPKQVVVTSIRRSARSNKGIGKEIFDPSHIPKSAAKRYSLPPPERVERSPSSERSPSPVSSTTSVQSRKRELESPRRGSPRVKEVAPKKKPELHSPPKKKSKEIKQPSPKVTPEVKKKNKKEIEEKMEVSDEEEDKQDKEDDSPEISEDSDSDDSYNNPNRLWCICRKPHNNRFMISCDICEDWFHGDCVGITLQRGKKMEEKHQEYVCPNCLQKSKKDTREKRK</sequence>
<dbReference type="STRING" id="51511.ENSCSAVP00000015341"/>
<dbReference type="InterPro" id="IPR013083">
    <property type="entry name" value="Znf_RING/FYVE/PHD"/>
</dbReference>
<feature type="region of interest" description="Disordered" evidence="7">
    <location>
        <begin position="1"/>
        <end position="169"/>
    </location>
</feature>
<evidence type="ECO:0000256" key="5">
    <source>
        <dbReference type="ARBA" id="ARBA00023242"/>
    </source>
</evidence>
<reference evidence="9" key="3">
    <citation type="submission" date="2025-09" db="UniProtKB">
        <authorList>
            <consortium name="Ensembl"/>
        </authorList>
    </citation>
    <scope>IDENTIFICATION</scope>
</reference>
<dbReference type="InterPro" id="IPR019786">
    <property type="entry name" value="Zinc_finger_PHD-type_CS"/>
</dbReference>
<dbReference type="Proteomes" id="UP000007875">
    <property type="component" value="Unassembled WGS sequence"/>
</dbReference>
<feature type="compositionally biased region" description="Basic and acidic residues" evidence="7">
    <location>
        <begin position="81"/>
        <end position="108"/>
    </location>
</feature>
<dbReference type="PROSITE" id="PS50016">
    <property type="entry name" value="ZF_PHD_2"/>
    <property type="match status" value="1"/>
</dbReference>
<organism evidence="9 10">
    <name type="scientific">Ciona savignyi</name>
    <name type="common">Pacific transparent sea squirt</name>
    <dbReference type="NCBI Taxonomy" id="51511"/>
    <lineage>
        <taxon>Eukaryota</taxon>
        <taxon>Metazoa</taxon>
        <taxon>Chordata</taxon>
        <taxon>Tunicata</taxon>
        <taxon>Ascidiacea</taxon>
        <taxon>Phlebobranchia</taxon>
        <taxon>Cionidae</taxon>
        <taxon>Ciona</taxon>
    </lineage>
</organism>
<dbReference type="SMART" id="SM00249">
    <property type="entry name" value="PHD"/>
    <property type="match status" value="1"/>
</dbReference>
<dbReference type="GO" id="GO:0045893">
    <property type="term" value="P:positive regulation of DNA-templated transcription"/>
    <property type="evidence" value="ECO:0007669"/>
    <property type="project" value="TreeGrafter"/>
</dbReference>
<keyword evidence="4" id="KW-0862">Zinc</keyword>
<dbReference type="InParanoid" id="H2ZCM5"/>
<dbReference type="GeneTree" id="ENSGT00940000155532"/>
<keyword evidence="3 6" id="KW-0863">Zinc-finger</keyword>
<evidence type="ECO:0000313" key="9">
    <source>
        <dbReference type="Ensembl" id="ENSCSAVP00000015341.1"/>
    </source>
</evidence>
<dbReference type="PANTHER" id="PTHR46174">
    <property type="entry name" value="CXXC-TYPE ZINC FINGER PROTEIN 1"/>
    <property type="match status" value="1"/>
</dbReference>
<feature type="compositionally biased region" description="Basic and acidic residues" evidence="7">
    <location>
        <begin position="126"/>
        <end position="142"/>
    </location>
</feature>
<evidence type="ECO:0000256" key="4">
    <source>
        <dbReference type="ARBA" id="ARBA00022833"/>
    </source>
</evidence>
<dbReference type="CDD" id="cd15552">
    <property type="entry name" value="PHD_PHF3_like"/>
    <property type="match status" value="1"/>
</dbReference>
<proteinExistence type="predicted"/>
<name>H2ZCM5_CIOSA</name>
<dbReference type="SUPFAM" id="SSF57903">
    <property type="entry name" value="FYVE/PHD zinc finger"/>
    <property type="match status" value="1"/>
</dbReference>
<dbReference type="InterPro" id="IPR019787">
    <property type="entry name" value="Znf_PHD-finger"/>
</dbReference>
<dbReference type="InterPro" id="IPR011011">
    <property type="entry name" value="Znf_FYVE_PHD"/>
</dbReference>